<feature type="non-terminal residue" evidence="3">
    <location>
        <position position="94"/>
    </location>
</feature>
<evidence type="ECO:0000259" key="2">
    <source>
        <dbReference type="PROSITE" id="PS50158"/>
    </source>
</evidence>
<evidence type="ECO:0000313" key="3">
    <source>
        <dbReference type="EMBL" id="MCI55266.1"/>
    </source>
</evidence>
<keyword evidence="1" id="KW-0863">Zinc-finger</keyword>
<dbReference type="PROSITE" id="PS50158">
    <property type="entry name" value="ZF_CCHC"/>
    <property type="match status" value="1"/>
</dbReference>
<dbReference type="Proteomes" id="UP000265520">
    <property type="component" value="Unassembled WGS sequence"/>
</dbReference>
<evidence type="ECO:0000313" key="4">
    <source>
        <dbReference type="Proteomes" id="UP000265520"/>
    </source>
</evidence>
<dbReference type="AlphaFoldDB" id="A0A392T513"/>
<feature type="non-terminal residue" evidence="3">
    <location>
        <position position="1"/>
    </location>
</feature>
<proteinExistence type="predicted"/>
<dbReference type="Gene3D" id="4.10.60.10">
    <property type="entry name" value="Zinc finger, CCHC-type"/>
    <property type="match status" value="1"/>
</dbReference>
<name>A0A392T513_9FABA</name>
<dbReference type="Pfam" id="PF00098">
    <property type="entry name" value="zf-CCHC"/>
    <property type="match status" value="2"/>
</dbReference>
<dbReference type="InterPro" id="IPR001878">
    <property type="entry name" value="Znf_CCHC"/>
</dbReference>
<comment type="caution">
    <text evidence="3">The sequence shown here is derived from an EMBL/GenBank/DDBJ whole genome shotgun (WGS) entry which is preliminary data.</text>
</comment>
<keyword evidence="4" id="KW-1185">Reference proteome</keyword>
<protein>
    <submittedName>
        <fullName evidence="3">Cellular nucleic acid-binding protein</fullName>
    </submittedName>
</protein>
<reference evidence="3 4" key="1">
    <citation type="journal article" date="2018" name="Front. Plant Sci.">
        <title>Red Clover (Trifolium pratense) and Zigzag Clover (T. medium) - A Picture of Genomic Similarities and Differences.</title>
        <authorList>
            <person name="Dluhosova J."/>
            <person name="Istvanek J."/>
            <person name="Nedelnik J."/>
            <person name="Repkova J."/>
        </authorList>
    </citation>
    <scope>NUCLEOTIDE SEQUENCE [LARGE SCALE GENOMIC DNA]</scope>
    <source>
        <strain evidence="4">cv. 10/8</strain>
        <tissue evidence="3">Leaf</tissue>
    </source>
</reference>
<dbReference type="GO" id="GO:0003676">
    <property type="term" value="F:nucleic acid binding"/>
    <property type="evidence" value="ECO:0007669"/>
    <property type="project" value="InterPro"/>
</dbReference>
<sequence length="94" mass="10214">CKKPKQVVGKVFALGDEDGKVKSSYYKAMNGRKGKGLERSKPYVIVERGSGSGRKKQGNGQCYKCGAWGHISFGCPLKDDKCFNCGKLGHKAEV</sequence>
<feature type="domain" description="CCHC-type" evidence="2">
    <location>
        <begin position="62"/>
        <end position="76"/>
    </location>
</feature>
<dbReference type="SMART" id="SM00343">
    <property type="entry name" value="ZnF_C2HC"/>
    <property type="match status" value="2"/>
</dbReference>
<dbReference type="EMBL" id="LXQA010493412">
    <property type="protein sequence ID" value="MCI55266.1"/>
    <property type="molecule type" value="Genomic_DNA"/>
</dbReference>
<organism evidence="3 4">
    <name type="scientific">Trifolium medium</name>
    <dbReference type="NCBI Taxonomy" id="97028"/>
    <lineage>
        <taxon>Eukaryota</taxon>
        <taxon>Viridiplantae</taxon>
        <taxon>Streptophyta</taxon>
        <taxon>Embryophyta</taxon>
        <taxon>Tracheophyta</taxon>
        <taxon>Spermatophyta</taxon>
        <taxon>Magnoliopsida</taxon>
        <taxon>eudicotyledons</taxon>
        <taxon>Gunneridae</taxon>
        <taxon>Pentapetalae</taxon>
        <taxon>rosids</taxon>
        <taxon>fabids</taxon>
        <taxon>Fabales</taxon>
        <taxon>Fabaceae</taxon>
        <taxon>Papilionoideae</taxon>
        <taxon>50 kb inversion clade</taxon>
        <taxon>NPAAA clade</taxon>
        <taxon>Hologalegina</taxon>
        <taxon>IRL clade</taxon>
        <taxon>Trifolieae</taxon>
        <taxon>Trifolium</taxon>
    </lineage>
</organism>
<dbReference type="SUPFAM" id="SSF57756">
    <property type="entry name" value="Retrovirus zinc finger-like domains"/>
    <property type="match status" value="1"/>
</dbReference>
<evidence type="ECO:0000256" key="1">
    <source>
        <dbReference type="PROSITE-ProRule" id="PRU00047"/>
    </source>
</evidence>
<dbReference type="InterPro" id="IPR036875">
    <property type="entry name" value="Znf_CCHC_sf"/>
</dbReference>
<accession>A0A392T513</accession>
<keyword evidence="1" id="KW-0479">Metal-binding</keyword>
<keyword evidence="1" id="KW-0862">Zinc</keyword>
<dbReference type="GO" id="GO:0008270">
    <property type="term" value="F:zinc ion binding"/>
    <property type="evidence" value="ECO:0007669"/>
    <property type="project" value="UniProtKB-KW"/>
</dbReference>